<keyword evidence="1" id="KW-0812">Transmembrane</keyword>
<feature type="transmembrane region" description="Helical" evidence="1">
    <location>
        <begin position="265"/>
        <end position="288"/>
    </location>
</feature>
<evidence type="ECO:0000313" key="3">
    <source>
        <dbReference type="RefSeq" id="XP_002738613.1"/>
    </source>
</evidence>
<dbReference type="CDD" id="cd22190">
    <property type="entry name" value="PGAP4"/>
    <property type="match status" value="1"/>
</dbReference>
<reference evidence="3" key="1">
    <citation type="submission" date="2025-08" db="UniProtKB">
        <authorList>
            <consortium name="RefSeq"/>
        </authorList>
    </citation>
    <scope>IDENTIFICATION</scope>
    <source>
        <tissue evidence="3">Testes</tissue>
    </source>
</reference>
<organism evidence="2 3">
    <name type="scientific">Saccoglossus kowalevskii</name>
    <name type="common">Acorn worm</name>
    <dbReference type="NCBI Taxonomy" id="10224"/>
    <lineage>
        <taxon>Eukaryota</taxon>
        <taxon>Metazoa</taxon>
        <taxon>Hemichordata</taxon>
        <taxon>Enteropneusta</taxon>
        <taxon>Harrimaniidae</taxon>
        <taxon>Saccoglossus</taxon>
    </lineage>
</organism>
<evidence type="ECO:0000313" key="2">
    <source>
        <dbReference type="Proteomes" id="UP000694865"/>
    </source>
</evidence>
<name>A0ABM0GW35_SACKO</name>
<proteinExistence type="predicted"/>
<feature type="transmembrane region" description="Helical" evidence="1">
    <location>
        <begin position="300"/>
        <end position="320"/>
    </location>
</feature>
<dbReference type="PANTHER" id="PTHR31410:SF1">
    <property type="entry name" value="POST-GPI ATTACHMENT TO PROTEINS FACTOR 4"/>
    <property type="match status" value="1"/>
</dbReference>
<keyword evidence="2" id="KW-1185">Reference proteome</keyword>
<dbReference type="RefSeq" id="XP_002738613.1">
    <property type="nucleotide sequence ID" value="XM_002738567.1"/>
</dbReference>
<keyword evidence="1" id="KW-1133">Transmembrane helix</keyword>
<evidence type="ECO:0000256" key="1">
    <source>
        <dbReference type="SAM" id="Phobius"/>
    </source>
</evidence>
<sequence>MYWKCLPQRSIWRTFRHLLVTLVLYYLTFFVVLPIFCKDLPFSYYYSRTERLDENVRQAMNWNEQRLHKEESHLRSLDAEKTFQEYGETKENIHIAVGIVTVSRVYNTYDGTNPKYLTQVVSRVHRSIKKHRRGHKNVVFICNVNSPSQDHAEAMELATYFPVVHKYGTTNVRLTKEWMPSLVFHKEQEDYLFCLNFSRKYDAKYVVLLQDDAMPHDDFYAKLLYILENRVEMRYSRGELVANTEKWSWLKMNFPTPSAGFFSNWLFTIEGVALSLIPASITALIYDICYRQSNRISLCFTYYIFIISFVYFGATAASIGRPFFLPYLYSSVHLSAIRPGTSCCIAAVVYPSASLSQIVDYLADVDCRAWYPLDFCLYDFLETSGMKQYLAVPNIFTHIGMVSSLHNRAVVFPAFHAPL</sequence>
<dbReference type="Proteomes" id="UP000694865">
    <property type="component" value="Unplaced"/>
</dbReference>
<dbReference type="InterPro" id="IPR029675">
    <property type="entry name" value="PGAP4"/>
</dbReference>
<dbReference type="GeneID" id="100374287"/>
<accession>A0ABM0GW35</accession>
<protein>
    <submittedName>
        <fullName evidence="3">Transmembrane protein 246-like</fullName>
    </submittedName>
</protein>
<keyword evidence="1" id="KW-0472">Membrane</keyword>
<gene>
    <name evidence="3" type="primary">LOC100374287</name>
</gene>
<dbReference type="PANTHER" id="PTHR31410">
    <property type="entry name" value="TRANSMEMBRANE PROTEIN 246"/>
    <property type="match status" value="1"/>
</dbReference>